<dbReference type="InterPro" id="IPR003593">
    <property type="entry name" value="AAA+_ATPase"/>
</dbReference>
<dbReference type="Proteomes" id="UP000070513">
    <property type="component" value="Unassembled WGS sequence"/>
</dbReference>
<evidence type="ECO:0000259" key="4">
    <source>
        <dbReference type="PROSITE" id="PS50893"/>
    </source>
</evidence>
<dbReference type="AlphaFoldDB" id="A0A135WIH6"/>
<evidence type="ECO:0000256" key="2">
    <source>
        <dbReference type="ARBA" id="ARBA00022741"/>
    </source>
</evidence>
<name>A0A135WIH6_9FLAO</name>
<dbReference type="PROSITE" id="PS50893">
    <property type="entry name" value="ABC_TRANSPORTER_2"/>
    <property type="match status" value="1"/>
</dbReference>
<reference evidence="5 6" key="2">
    <citation type="journal article" date="2016" name="Genome Announc.">
        <title>Draft Genome Sequence of a Biocontrol Rhizobacterium, Chryseobacterium kwangjuense Strain KJ1R5, Isolated from Pepper (Capsicum annuum).</title>
        <authorList>
            <person name="Jeong J.J."/>
            <person name="Park H."/>
            <person name="Park B.H."/>
            <person name="Mannaa M."/>
            <person name="Sang M.K."/>
            <person name="Choi I.G."/>
            <person name="Kim K.D."/>
        </authorList>
    </citation>
    <scope>NUCLEOTIDE SEQUENCE [LARGE SCALE GENOMIC DNA]</scope>
    <source>
        <strain evidence="5 6">KJ1R5</strain>
    </source>
</reference>
<sequence>MIKIDNTSKSYNGKRAVTGLSLSVREGEIYGLLGPNGAGKSTTLNMLLGFLKPDTGTTTLNHVNTSTDAGKAREMIGYIPENVNLYPYLTGIENLYYFCKLAGRDYTTEELSGILSDCGLQKEAHHKKTGAYSKGMRQKVGIAIAYAKKAKVYLLDEPASGLDPLASNELSALLKKLAEEGAAILMASHDIFRVRETCSRIGILKNGILVKEMDTAGVTAGELEKIYLDYMQG</sequence>
<dbReference type="CDD" id="cd03230">
    <property type="entry name" value="ABC_DR_subfamily_A"/>
    <property type="match status" value="1"/>
</dbReference>
<dbReference type="InterPro" id="IPR027417">
    <property type="entry name" value="P-loop_NTPase"/>
</dbReference>
<dbReference type="OrthoDB" id="9801987at2"/>
<reference evidence="6" key="1">
    <citation type="submission" date="2015-12" db="EMBL/GenBank/DDBJ databases">
        <title>Genome sequence of a biocontrol rhizobacterium Chryseobacterium kwangjuense strain KJ1R5 isolated from pepper (Capsicum annuum L.).</title>
        <authorList>
            <person name="Jeong J.-J."/>
            <person name="Park H."/>
            <person name="Mannaa M."/>
            <person name="Sang M.K."/>
            <person name="Choi I.-G."/>
            <person name="Kim K.D."/>
        </authorList>
    </citation>
    <scope>NUCLEOTIDE SEQUENCE [LARGE SCALE GENOMIC DNA]</scope>
    <source>
        <strain evidence="6">KJ1R5</strain>
    </source>
</reference>
<dbReference type="PROSITE" id="PS00211">
    <property type="entry name" value="ABC_TRANSPORTER_1"/>
    <property type="match status" value="1"/>
</dbReference>
<dbReference type="InterPro" id="IPR017871">
    <property type="entry name" value="ABC_transporter-like_CS"/>
</dbReference>
<dbReference type="GO" id="GO:0005524">
    <property type="term" value="F:ATP binding"/>
    <property type="evidence" value="ECO:0007669"/>
    <property type="project" value="UniProtKB-KW"/>
</dbReference>
<comment type="caution">
    <text evidence="5">The sequence shown here is derived from an EMBL/GenBank/DDBJ whole genome shotgun (WGS) entry which is preliminary data.</text>
</comment>
<organism evidence="5 6">
    <name type="scientific">Chryseobacterium kwangjuense</name>
    <dbReference type="NCBI Taxonomy" id="267125"/>
    <lineage>
        <taxon>Bacteria</taxon>
        <taxon>Pseudomonadati</taxon>
        <taxon>Bacteroidota</taxon>
        <taxon>Flavobacteriia</taxon>
        <taxon>Flavobacteriales</taxon>
        <taxon>Weeksellaceae</taxon>
        <taxon>Chryseobacterium group</taxon>
        <taxon>Chryseobacterium</taxon>
    </lineage>
</organism>
<keyword evidence="2" id="KW-0547">Nucleotide-binding</keyword>
<dbReference type="InterPro" id="IPR051782">
    <property type="entry name" value="ABC_Transporter_VariousFunc"/>
</dbReference>
<accession>A0A135WIH6</accession>
<dbReference type="GO" id="GO:0016887">
    <property type="term" value="F:ATP hydrolysis activity"/>
    <property type="evidence" value="ECO:0007669"/>
    <property type="project" value="InterPro"/>
</dbReference>
<dbReference type="Pfam" id="PF00005">
    <property type="entry name" value="ABC_tran"/>
    <property type="match status" value="1"/>
</dbReference>
<dbReference type="EMBL" id="LPUR01000001">
    <property type="protein sequence ID" value="KXH84716.1"/>
    <property type="molecule type" value="Genomic_DNA"/>
</dbReference>
<dbReference type="InterPro" id="IPR003439">
    <property type="entry name" value="ABC_transporter-like_ATP-bd"/>
</dbReference>
<dbReference type="Gene3D" id="3.40.50.300">
    <property type="entry name" value="P-loop containing nucleotide triphosphate hydrolases"/>
    <property type="match status" value="1"/>
</dbReference>
<feature type="domain" description="ABC transporter" evidence="4">
    <location>
        <begin position="2"/>
        <end position="231"/>
    </location>
</feature>
<protein>
    <submittedName>
        <fullName evidence="5">ABC transporter ATP-binding protein</fullName>
    </submittedName>
</protein>
<evidence type="ECO:0000313" key="5">
    <source>
        <dbReference type="EMBL" id="KXH84716.1"/>
    </source>
</evidence>
<dbReference type="SUPFAM" id="SSF52540">
    <property type="entry name" value="P-loop containing nucleoside triphosphate hydrolases"/>
    <property type="match status" value="1"/>
</dbReference>
<dbReference type="RefSeq" id="WP_062647791.1">
    <property type="nucleotide sequence ID" value="NZ_LPUR01000001.1"/>
</dbReference>
<evidence type="ECO:0000313" key="6">
    <source>
        <dbReference type="Proteomes" id="UP000070513"/>
    </source>
</evidence>
<gene>
    <name evidence="5" type="ORF">AU378_02850</name>
</gene>
<proteinExistence type="predicted"/>
<dbReference type="PANTHER" id="PTHR42939">
    <property type="entry name" value="ABC TRANSPORTER ATP-BINDING PROTEIN ALBC-RELATED"/>
    <property type="match status" value="1"/>
</dbReference>
<dbReference type="PANTHER" id="PTHR42939:SF1">
    <property type="entry name" value="ABC TRANSPORTER ATP-BINDING PROTEIN ALBC-RELATED"/>
    <property type="match status" value="1"/>
</dbReference>
<evidence type="ECO:0000256" key="3">
    <source>
        <dbReference type="ARBA" id="ARBA00022840"/>
    </source>
</evidence>
<evidence type="ECO:0000256" key="1">
    <source>
        <dbReference type="ARBA" id="ARBA00022448"/>
    </source>
</evidence>
<keyword evidence="1" id="KW-0813">Transport</keyword>
<keyword evidence="3 5" id="KW-0067">ATP-binding</keyword>
<dbReference type="SMART" id="SM00382">
    <property type="entry name" value="AAA"/>
    <property type="match status" value="1"/>
</dbReference>